<dbReference type="EMBL" id="FNBT01000005">
    <property type="protein sequence ID" value="SDF65124.1"/>
    <property type="molecule type" value="Genomic_DNA"/>
</dbReference>
<name>A0A1G7MTQ0_9ACTN</name>
<proteinExistence type="predicted"/>
<gene>
    <name evidence="1" type="ORF">SAMN05660662_2919</name>
</gene>
<reference evidence="2" key="1">
    <citation type="submission" date="2016-10" db="EMBL/GenBank/DDBJ databases">
        <authorList>
            <person name="Varghese N."/>
            <person name="Submissions S."/>
        </authorList>
    </citation>
    <scope>NUCLEOTIDE SEQUENCE [LARGE SCALE GENOMIC DNA]</scope>
    <source>
        <strain evidence="2">DSM 44268</strain>
    </source>
</reference>
<evidence type="ECO:0000313" key="2">
    <source>
        <dbReference type="Proteomes" id="UP000199406"/>
    </source>
</evidence>
<dbReference type="STRING" id="1550231.SAMN05660662_2919"/>
<dbReference type="Proteomes" id="UP000199406">
    <property type="component" value="Unassembled WGS sequence"/>
</dbReference>
<dbReference type="AlphaFoldDB" id="A0A1G7MTQ0"/>
<evidence type="ECO:0000313" key="1">
    <source>
        <dbReference type="EMBL" id="SDF65124.1"/>
    </source>
</evidence>
<dbReference type="InterPro" id="IPR041881">
    <property type="entry name" value="PqqD_sf"/>
</dbReference>
<protein>
    <submittedName>
        <fullName evidence="1">Coenzyme PQQ synthesis protein D (PqqD)</fullName>
    </submittedName>
</protein>
<sequence>MSEGTGKSIRLRQGAVTWHEADGEVIALDLQSSDYLGVNPAGAALWTRLVDGATEAELIETLRSRYELDHERAAADVKSFLGEARTRGLLEE</sequence>
<organism evidence="1 2">
    <name type="scientific">Blastococcus aurantiacus</name>
    <dbReference type="NCBI Taxonomy" id="1550231"/>
    <lineage>
        <taxon>Bacteria</taxon>
        <taxon>Bacillati</taxon>
        <taxon>Actinomycetota</taxon>
        <taxon>Actinomycetes</taxon>
        <taxon>Geodermatophilales</taxon>
        <taxon>Geodermatophilaceae</taxon>
        <taxon>Blastococcus</taxon>
    </lineage>
</organism>
<dbReference type="Pfam" id="PF05402">
    <property type="entry name" value="PqqD"/>
    <property type="match status" value="1"/>
</dbReference>
<dbReference type="RefSeq" id="WP_091767956.1">
    <property type="nucleotide sequence ID" value="NZ_FNBT01000005.1"/>
</dbReference>
<dbReference type="Gene3D" id="1.10.10.1150">
    <property type="entry name" value="Coenzyme PQQ synthesis protein D (PqqD)"/>
    <property type="match status" value="1"/>
</dbReference>
<dbReference type="OrthoDB" id="3830900at2"/>
<keyword evidence="2" id="KW-1185">Reference proteome</keyword>
<dbReference type="InterPro" id="IPR008792">
    <property type="entry name" value="PQQD"/>
</dbReference>
<accession>A0A1G7MTQ0</accession>